<dbReference type="Gene3D" id="3.40.50.300">
    <property type="entry name" value="P-loop containing nucleotide triphosphate hydrolases"/>
    <property type="match status" value="1"/>
</dbReference>
<dbReference type="EMBL" id="CP040758">
    <property type="protein sequence ID" value="QDA35714.1"/>
    <property type="molecule type" value="Genomic_DNA"/>
</dbReference>
<organism evidence="2 3">
    <name type="scientific">Paracoccus liaowanqingii</name>
    <dbReference type="NCBI Taxonomy" id="2560053"/>
    <lineage>
        <taxon>Bacteria</taxon>
        <taxon>Pseudomonadati</taxon>
        <taxon>Pseudomonadota</taxon>
        <taxon>Alphaproteobacteria</taxon>
        <taxon>Rhodobacterales</taxon>
        <taxon>Paracoccaceae</taxon>
        <taxon>Paracoccus</taxon>
    </lineage>
</organism>
<dbReference type="KEGG" id="plia:E4191_16230"/>
<keyword evidence="2" id="KW-0614">Plasmid</keyword>
<reference evidence="3" key="1">
    <citation type="submission" date="2019-05" db="EMBL/GenBank/DDBJ databases">
        <title>Tamlana fucoidanivorans sp. nov., isolated from the surface of algae collected from Fujian province in China.</title>
        <authorList>
            <person name="Li J."/>
        </authorList>
    </citation>
    <scope>NUCLEOTIDE SEQUENCE [LARGE SCALE GENOMIC DNA]</scope>
    <source>
        <strain evidence="3">2251</strain>
        <plasmid evidence="3">unnamed7</plasmid>
    </source>
</reference>
<proteinExistence type="predicted"/>
<dbReference type="AlphaFoldDB" id="A0A4Y5SSM6"/>
<dbReference type="GO" id="GO:0005524">
    <property type="term" value="F:ATP binding"/>
    <property type="evidence" value="ECO:0007669"/>
    <property type="project" value="InterPro"/>
</dbReference>
<protein>
    <recommendedName>
        <fullName evidence="1">IstB-like ATP-binding domain-containing protein</fullName>
    </recommendedName>
</protein>
<accession>A0A4Y5SSM6</accession>
<evidence type="ECO:0000313" key="3">
    <source>
        <dbReference type="Proteomes" id="UP000296374"/>
    </source>
</evidence>
<geneLocation type="plasmid" evidence="2 3">
    <name>unnamed7</name>
</geneLocation>
<dbReference type="InterPro" id="IPR027417">
    <property type="entry name" value="P-loop_NTPase"/>
</dbReference>
<dbReference type="InterPro" id="IPR002611">
    <property type="entry name" value="IstB_ATP-bd"/>
</dbReference>
<evidence type="ECO:0000259" key="1">
    <source>
        <dbReference type="Pfam" id="PF01695"/>
    </source>
</evidence>
<gene>
    <name evidence="2" type="ORF">E4191_16230</name>
</gene>
<dbReference type="Pfam" id="PF01695">
    <property type="entry name" value="IstB_IS21"/>
    <property type="match status" value="1"/>
</dbReference>
<sequence length="64" mass="7392">MLGDDLLLFFRDWIELLAGDEVLATAILDRLLHHAQVLNIKGRSYRHRDSWRCPGGLIHPINTQ</sequence>
<name>A0A4Y5SSM6_9RHOB</name>
<feature type="domain" description="IstB-like ATP-binding" evidence="1">
    <location>
        <begin position="9"/>
        <end position="50"/>
    </location>
</feature>
<evidence type="ECO:0000313" key="2">
    <source>
        <dbReference type="EMBL" id="QDA35714.1"/>
    </source>
</evidence>
<dbReference type="Proteomes" id="UP000296374">
    <property type="component" value="Plasmid unnamed7"/>
</dbReference>